<dbReference type="GO" id="GO:1990904">
    <property type="term" value="C:ribonucleoprotein complex"/>
    <property type="evidence" value="ECO:0007669"/>
    <property type="project" value="UniProtKB-KW"/>
</dbReference>
<dbReference type="InterPro" id="IPR000504">
    <property type="entry name" value="RRM_dom"/>
</dbReference>
<dbReference type="GO" id="GO:0003723">
    <property type="term" value="F:RNA binding"/>
    <property type="evidence" value="ECO:0007669"/>
    <property type="project" value="UniProtKB-UniRule"/>
</dbReference>
<protein>
    <submittedName>
        <fullName evidence="3">Putative U2 small nuclear ribonucleoprotein B</fullName>
    </submittedName>
</protein>
<evidence type="ECO:0000256" key="1">
    <source>
        <dbReference type="PROSITE-ProRule" id="PRU00176"/>
    </source>
</evidence>
<dbReference type="AlphaFoldDB" id="A0A132NP07"/>
<organism evidence="3 4">
    <name type="scientific">Giardia duodenalis assemblage B</name>
    <dbReference type="NCBI Taxonomy" id="1394984"/>
    <lineage>
        <taxon>Eukaryota</taxon>
        <taxon>Metamonada</taxon>
        <taxon>Diplomonadida</taxon>
        <taxon>Hexamitidae</taxon>
        <taxon>Giardiinae</taxon>
        <taxon>Giardia</taxon>
    </lineage>
</organism>
<evidence type="ECO:0000313" key="4">
    <source>
        <dbReference type="Proteomes" id="UP000070089"/>
    </source>
</evidence>
<evidence type="ECO:0000259" key="2">
    <source>
        <dbReference type="PROSITE" id="PS50102"/>
    </source>
</evidence>
<dbReference type="EMBL" id="JXTI01000153">
    <property type="protein sequence ID" value="KWX11835.1"/>
    <property type="molecule type" value="Genomic_DNA"/>
</dbReference>
<keyword evidence="1" id="KW-0694">RNA-binding</keyword>
<sequence>MDTPESNGTVLFSGINDRLTNTQIQESLFIACSSFGPVLRVSSNRKTLRGKAFVTFLHLSDAIACASRLHDAPFLSTSLTARVI</sequence>
<feature type="domain" description="RRM" evidence="2">
    <location>
        <begin position="8"/>
        <end position="84"/>
    </location>
</feature>
<dbReference type="Gene3D" id="3.30.70.330">
    <property type="match status" value="1"/>
</dbReference>
<reference evidence="3 4" key="1">
    <citation type="journal article" date="2015" name="Mol. Biochem. Parasitol.">
        <title>Identification of polymorphic genes for use in assemblage B genotyping assays through comparative genomics of multiple assemblage B Giardia duodenalis isolates.</title>
        <authorList>
            <person name="Wielinga C."/>
            <person name="Thompson R.C."/>
            <person name="Monis P."/>
            <person name="Ryan U."/>
        </authorList>
    </citation>
    <scope>NUCLEOTIDE SEQUENCE [LARGE SCALE GENOMIC DNA]</scope>
    <source>
        <strain evidence="3 4">BAH15c1</strain>
    </source>
</reference>
<evidence type="ECO:0000313" key="3">
    <source>
        <dbReference type="EMBL" id="KWX11835.1"/>
    </source>
</evidence>
<accession>A0A132NP07</accession>
<proteinExistence type="predicted"/>
<dbReference type="Proteomes" id="UP000070089">
    <property type="component" value="Unassembled WGS sequence"/>
</dbReference>
<comment type="caution">
    <text evidence="3">The sequence shown here is derived from an EMBL/GenBank/DDBJ whole genome shotgun (WGS) entry which is preliminary data.</text>
</comment>
<gene>
    <name evidence="3" type="ORF">QR46_4207</name>
</gene>
<dbReference type="OrthoDB" id="277802at2759"/>
<keyword evidence="3" id="KW-0687">Ribonucleoprotein</keyword>
<dbReference type="SUPFAM" id="SSF54928">
    <property type="entry name" value="RNA-binding domain, RBD"/>
    <property type="match status" value="1"/>
</dbReference>
<dbReference type="Pfam" id="PF00076">
    <property type="entry name" value="RRM_1"/>
    <property type="match status" value="1"/>
</dbReference>
<dbReference type="VEuPathDB" id="GiardiaDB:QR46_4207"/>
<dbReference type="InterPro" id="IPR012677">
    <property type="entry name" value="Nucleotide-bd_a/b_plait_sf"/>
</dbReference>
<name>A0A132NP07_GIAIN</name>
<dbReference type="InterPro" id="IPR035979">
    <property type="entry name" value="RBD_domain_sf"/>
</dbReference>
<dbReference type="PROSITE" id="PS50102">
    <property type="entry name" value="RRM"/>
    <property type="match status" value="1"/>
</dbReference>